<dbReference type="InterPro" id="IPR013758">
    <property type="entry name" value="Topo_IIA_A/C_ab"/>
</dbReference>
<dbReference type="SUPFAM" id="SSF101904">
    <property type="entry name" value="GyrA/ParC C-terminal domain-like"/>
    <property type="match status" value="1"/>
</dbReference>
<keyword evidence="9" id="KW-0963">Cytoplasm</keyword>
<proteinExistence type="inferred from homology"/>
<dbReference type="CDD" id="cd00187">
    <property type="entry name" value="TOP4c"/>
    <property type="match status" value="1"/>
</dbReference>
<feature type="active site" description="O-(5'-phospho-DNA)-tyrosine intermediate" evidence="9 10">
    <location>
        <position position="130"/>
    </location>
</feature>
<evidence type="ECO:0000256" key="9">
    <source>
        <dbReference type="HAMAP-Rule" id="MF_01897"/>
    </source>
</evidence>
<dbReference type="EC" id="5.6.2.2" evidence="9"/>
<evidence type="ECO:0000256" key="4">
    <source>
        <dbReference type="ARBA" id="ARBA00022840"/>
    </source>
</evidence>
<dbReference type="Pfam" id="PF03989">
    <property type="entry name" value="DNA_gyraseA_C"/>
    <property type="match status" value="6"/>
</dbReference>
<dbReference type="Gene3D" id="2.120.10.90">
    <property type="entry name" value="DNA gyrase/topoisomerase IV, subunit A, C-terminal"/>
    <property type="match status" value="1"/>
</dbReference>
<dbReference type="Gene3D" id="3.90.199.10">
    <property type="entry name" value="Topoisomerase II, domain 5"/>
    <property type="match status" value="1"/>
</dbReference>
<comment type="caution">
    <text evidence="12">The sequence shown here is derived from an EMBL/GenBank/DDBJ whole genome shotgun (WGS) entry which is preliminary data.</text>
</comment>
<dbReference type="InterPro" id="IPR006691">
    <property type="entry name" value="GyrA/parC_rep"/>
</dbReference>
<dbReference type="Proteomes" id="UP000178599">
    <property type="component" value="Unassembled WGS sequence"/>
</dbReference>
<keyword evidence="7 9" id="KW-0413">Isomerase</keyword>
<dbReference type="FunFam" id="1.10.268.10:FF:000001">
    <property type="entry name" value="DNA gyrase subunit A"/>
    <property type="match status" value="1"/>
</dbReference>
<name>A0A1G2CLF1_9BACT</name>
<comment type="similarity">
    <text evidence="2 9">Belongs to the type II topoisomerase GyrA/ParC subunit family.</text>
</comment>
<reference evidence="12 13" key="1">
    <citation type="journal article" date="2016" name="Nat. Commun.">
        <title>Thousands of microbial genomes shed light on interconnected biogeochemical processes in an aquifer system.</title>
        <authorList>
            <person name="Anantharaman K."/>
            <person name="Brown C.T."/>
            <person name="Hug L.A."/>
            <person name="Sharon I."/>
            <person name="Castelle C.J."/>
            <person name="Probst A.J."/>
            <person name="Thomas B.C."/>
            <person name="Singh A."/>
            <person name="Wilkins M.J."/>
            <person name="Karaoz U."/>
            <person name="Brodie E.L."/>
            <person name="Williams K.H."/>
            <person name="Hubbard S.S."/>
            <person name="Banfield J.F."/>
        </authorList>
    </citation>
    <scope>NUCLEOTIDE SEQUENCE [LARGE SCALE GENOMIC DNA]</scope>
</reference>
<protein>
    <recommendedName>
        <fullName evidence="9">DNA gyrase subunit A</fullName>
        <ecNumber evidence="9">5.6.2.2</ecNumber>
    </recommendedName>
</protein>
<dbReference type="NCBIfam" id="NF004043">
    <property type="entry name" value="PRK05560.1"/>
    <property type="match status" value="1"/>
</dbReference>
<keyword evidence="5 9" id="KW-0799">Topoisomerase</keyword>
<dbReference type="InterPro" id="IPR050220">
    <property type="entry name" value="Type_II_DNA_Topoisomerases"/>
</dbReference>
<dbReference type="NCBIfam" id="NF004044">
    <property type="entry name" value="PRK05561.1"/>
    <property type="match status" value="1"/>
</dbReference>
<dbReference type="FunFam" id="3.30.1360.40:FF:000002">
    <property type="entry name" value="DNA gyrase subunit A"/>
    <property type="match status" value="1"/>
</dbReference>
<feature type="domain" description="Topo IIA-type catalytic" evidence="11">
    <location>
        <begin position="42"/>
        <end position="510"/>
    </location>
</feature>
<evidence type="ECO:0000256" key="10">
    <source>
        <dbReference type="PROSITE-ProRule" id="PRU01384"/>
    </source>
</evidence>
<dbReference type="InterPro" id="IPR035516">
    <property type="entry name" value="Gyrase/topoIV_suA_C"/>
</dbReference>
<dbReference type="Pfam" id="PF00521">
    <property type="entry name" value="DNA_topoisoIV"/>
    <property type="match status" value="1"/>
</dbReference>
<evidence type="ECO:0000256" key="3">
    <source>
        <dbReference type="ARBA" id="ARBA00022741"/>
    </source>
</evidence>
<dbReference type="GO" id="GO:0006261">
    <property type="term" value="P:DNA-templated DNA replication"/>
    <property type="evidence" value="ECO:0007669"/>
    <property type="project" value="UniProtKB-UniRule"/>
</dbReference>
<feature type="short sequence motif" description="GyrA-box" evidence="9">
    <location>
        <begin position="537"/>
        <end position="543"/>
    </location>
</feature>
<dbReference type="InterPro" id="IPR013757">
    <property type="entry name" value="Topo_IIA_A_a_sf"/>
</dbReference>
<dbReference type="AlphaFoldDB" id="A0A1G2CLF1"/>
<dbReference type="SUPFAM" id="SSF56719">
    <property type="entry name" value="Type II DNA topoisomerase"/>
    <property type="match status" value="1"/>
</dbReference>
<comment type="function">
    <text evidence="9">A type II topoisomerase that negatively supercoils closed circular double-stranded (ds) DNA in an ATP-dependent manner to modulate DNA topology and maintain chromosomes in an underwound state. Negative supercoiling favors strand separation, and DNA replication, transcription, recombination and repair, all of which involve strand separation. Also able to catalyze the interconversion of other topological isomers of dsDNA rings, including catenanes and knotted rings. Type II topoisomerases break and join 2 DNA strands simultaneously in an ATP-dependent manner.</text>
</comment>
<dbReference type="GO" id="GO:0006265">
    <property type="term" value="P:DNA topological change"/>
    <property type="evidence" value="ECO:0007669"/>
    <property type="project" value="UniProtKB-UniRule"/>
</dbReference>
<keyword evidence="4 9" id="KW-0067">ATP-binding</keyword>
<comment type="subcellular location">
    <subcellularLocation>
        <location evidence="9">Cytoplasm</location>
    </subcellularLocation>
</comment>
<accession>A0A1G2CLF1</accession>
<dbReference type="SMART" id="SM00434">
    <property type="entry name" value="TOP4c"/>
    <property type="match status" value="1"/>
</dbReference>
<gene>
    <name evidence="9" type="primary">gyrA</name>
    <name evidence="12" type="ORF">A2390_00905</name>
</gene>
<organism evidence="12 13">
    <name type="scientific">Candidatus Liptonbacteria bacterium RIFOXYB1_FULL_36_10</name>
    <dbReference type="NCBI Taxonomy" id="1798654"/>
    <lineage>
        <taxon>Bacteria</taxon>
        <taxon>Candidatus Liptoniibacteriota</taxon>
    </lineage>
</organism>
<dbReference type="EMBL" id="MHLE01000038">
    <property type="protein sequence ID" value="OGZ02233.1"/>
    <property type="molecule type" value="Genomic_DNA"/>
</dbReference>
<evidence type="ECO:0000256" key="8">
    <source>
        <dbReference type="ARBA" id="ARBA00063644"/>
    </source>
</evidence>
<dbReference type="HAMAP" id="MF_01897">
    <property type="entry name" value="GyrA"/>
    <property type="match status" value="1"/>
</dbReference>
<dbReference type="PANTHER" id="PTHR43493:SF5">
    <property type="entry name" value="DNA GYRASE SUBUNIT A, CHLOROPLASTIC_MITOCHONDRIAL"/>
    <property type="match status" value="1"/>
</dbReference>
<evidence type="ECO:0000313" key="12">
    <source>
        <dbReference type="EMBL" id="OGZ02233.1"/>
    </source>
</evidence>
<comment type="miscellaneous">
    <text evidence="9">Few gyrases are as efficient as E.coli at forming negative supercoils. Not all organisms have 2 type II topoisomerases; in organisms with a single type II topoisomerase this enzyme also has to decatenate newly replicated chromosomes.</text>
</comment>
<sequence length="826" mass="92810">MEEKNSDPKKISDNNLKEEEITKELKESFLSYSMSVIVDRALPDVRDGLKPVHRRILWAMWDSGLYHSAKFRKSANVVGEVLGRYHPHGDMAVYDAMARLAQDFSMRYPLIQGQGNWGSIDGDSPAAMRYTESRLSKISHEILQDIEKETVDWKQNYDASRLEPKVLPAKLPNLLLNGTMGIAVGMATSIPPHNLNEVVDAAIFLIENPTAGIEDLMQFIKGPDFPTGGIIYGRKNIAESYATGHGAILTRAKTEIVSRKGKDNQFDIIVTEIPYQVNKSDLIKKIADLVIEKKIEGIKDIRDESDREGLRIVIELKTDIPPQKILNQLFKHTDLQKNFNLNMLALADGLQPQVMSVKDILSFYLKHRKESITRRSAFELKKAKERAHILEGLDKALSIIDKVITTIKKSANREEAEVNLIKNFKFSVIQANAILDMRLQSLASLERKKIEDELKEKKKIIADLEILLKSPAKIMKIVKDELVDLKERFGDERRTKVVSGEVDDFKEEDLIPEEETIITLSVKGYIKRLPPDSFKSQRRGGKGLIGSDIGDEDMVSLFANANTHDNTLFFTDKGKVFQTKVYEIPQASRVSKGKAINNFLDIPASDKISAIISYSADKTDKNLSDKFLVMATRSGVIKKTSLEDFKNVRKNGIIAINLKKDDELRWVELSYGKDEIILTTEGGQAIRFKETDIRSMGRSSTGVMAIRLKKSDKVSSMNVIRKDEDIKEKKLLVLMDRGYGKQTSLKEYKVQKRGGSGIKTAKITAKTGRLIDAKIISNEEELFALSVKGQIIKTKISEVRTASRATQGVRVMNVAEGDKVAGIVCL</sequence>
<evidence type="ECO:0000256" key="5">
    <source>
        <dbReference type="ARBA" id="ARBA00023029"/>
    </source>
</evidence>
<comment type="subunit">
    <text evidence="9">Heterotetramer, composed of two GyrA and two GyrB chains. In the heterotetramer, GyrA contains the active site tyrosine that forms a transient covalent intermediate with DNA, while GyrB binds cofactors and catalyzes ATP hydrolysis.</text>
</comment>
<dbReference type="InterPro" id="IPR013760">
    <property type="entry name" value="Topo_IIA-like_dom_sf"/>
</dbReference>
<dbReference type="InterPro" id="IPR002205">
    <property type="entry name" value="Topo_IIA_dom_A"/>
</dbReference>
<keyword evidence="3 9" id="KW-0547">Nucleotide-binding</keyword>
<dbReference type="FunFam" id="3.90.199.10:FF:000001">
    <property type="entry name" value="DNA gyrase subunit A"/>
    <property type="match status" value="1"/>
</dbReference>
<dbReference type="Gene3D" id="3.30.1360.40">
    <property type="match status" value="1"/>
</dbReference>
<evidence type="ECO:0000256" key="7">
    <source>
        <dbReference type="ARBA" id="ARBA00023235"/>
    </source>
</evidence>
<dbReference type="GO" id="GO:0034335">
    <property type="term" value="F:DNA negative supercoiling activity"/>
    <property type="evidence" value="ECO:0007669"/>
    <property type="project" value="UniProtKB-ARBA"/>
</dbReference>
<comment type="catalytic activity">
    <reaction evidence="1 9 10">
        <text>ATP-dependent breakage, passage and rejoining of double-stranded DNA.</text>
        <dbReference type="EC" id="5.6.2.2"/>
    </reaction>
</comment>
<dbReference type="FunFam" id="2.120.10.90:FF:000005">
    <property type="entry name" value="DNA topoisomerase 4 subunit A"/>
    <property type="match status" value="1"/>
</dbReference>
<evidence type="ECO:0000256" key="1">
    <source>
        <dbReference type="ARBA" id="ARBA00000185"/>
    </source>
</evidence>
<evidence type="ECO:0000259" key="11">
    <source>
        <dbReference type="PROSITE" id="PS52040"/>
    </source>
</evidence>
<dbReference type="GO" id="GO:0005524">
    <property type="term" value="F:ATP binding"/>
    <property type="evidence" value="ECO:0007669"/>
    <property type="project" value="UniProtKB-UniRule"/>
</dbReference>
<dbReference type="GO" id="GO:0009330">
    <property type="term" value="C:DNA topoisomerase type II (double strand cut, ATP-hydrolyzing) complex"/>
    <property type="evidence" value="ECO:0007669"/>
    <property type="project" value="TreeGrafter"/>
</dbReference>
<evidence type="ECO:0000256" key="6">
    <source>
        <dbReference type="ARBA" id="ARBA00023125"/>
    </source>
</evidence>
<dbReference type="Gene3D" id="1.10.268.10">
    <property type="entry name" value="Topoisomerase, domain 3"/>
    <property type="match status" value="1"/>
</dbReference>
<evidence type="ECO:0000313" key="13">
    <source>
        <dbReference type="Proteomes" id="UP000178599"/>
    </source>
</evidence>
<evidence type="ECO:0000256" key="2">
    <source>
        <dbReference type="ARBA" id="ARBA00008263"/>
    </source>
</evidence>
<dbReference type="GO" id="GO:0005694">
    <property type="term" value="C:chromosome"/>
    <property type="evidence" value="ECO:0007669"/>
    <property type="project" value="InterPro"/>
</dbReference>
<comment type="subunit">
    <text evidence="8">Heterotetramer composed of ParC and ParE.</text>
</comment>
<dbReference type="InterPro" id="IPR005743">
    <property type="entry name" value="GyrA"/>
</dbReference>
<dbReference type="GO" id="GO:0005737">
    <property type="term" value="C:cytoplasm"/>
    <property type="evidence" value="ECO:0007669"/>
    <property type="project" value="UniProtKB-SubCell"/>
</dbReference>
<dbReference type="GO" id="GO:0003677">
    <property type="term" value="F:DNA binding"/>
    <property type="evidence" value="ECO:0007669"/>
    <property type="project" value="UniProtKB-UniRule"/>
</dbReference>
<dbReference type="NCBIfam" id="TIGR01063">
    <property type="entry name" value="gyrA"/>
    <property type="match status" value="1"/>
</dbReference>
<keyword evidence="6 9" id="KW-0238">DNA-binding</keyword>
<dbReference type="PANTHER" id="PTHR43493">
    <property type="entry name" value="DNA GYRASE/TOPOISOMERASE SUBUNIT A"/>
    <property type="match status" value="1"/>
</dbReference>
<dbReference type="PROSITE" id="PS52040">
    <property type="entry name" value="TOPO_IIA"/>
    <property type="match status" value="1"/>
</dbReference>